<organism evidence="1">
    <name type="scientific">Salmonella typhimurium</name>
    <dbReference type="NCBI Taxonomy" id="90371"/>
    <lineage>
        <taxon>Bacteria</taxon>
        <taxon>Pseudomonadati</taxon>
        <taxon>Pseudomonadota</taxon>
        <taxon>Gammaproteobacteria</taxon>
        <taxon>Enterobacterales</taxon>
        <taxon>Enterobacteriaceae</taxon>
        <taxon>Salmonella</taxon>
    </lineage>
</organism>
<dbReference type="InterPro" id="IPR021436">
    <property type="entry name" value="DUF3085"/>
</dbReference>
<evidence type="ECO:0008006" key="3">
    <source>
        <dbReference type="Google" id="ProtNLM"/>
    </source>
</evidence>
<sequence length="168" mass="18612">MENKFMTTLTFEIAGVKKLLEELRSAERFNATIEQLFEPSNYPGGTPLNEEGKTEVEMNQTGGIFWPSSKHIDPARLTPQILLVKDHGVYLITNASLDGTPVSRDTVVYARGMNPSVDDEWYDEAEEALGGDDSSVSIPVAWFELALKKKFNAFSIKVSPTKITLVNG</sequence>
<evidence type="ECO:0000313" key="1">
    <source>
        <dbReference type="EMBL" id="AKJ19982.1"/>
    </source>
</evidence>
<accession>A0A0G3B561</accession>
<evidence type="ECO:0000313" key="2">
    <source>
        <dbReference type="EMBL" id="AKJ20177.1"/>
    </source>
</evidence>
<dbReference type="RefSeq" id="WP_016695124.1">
    <property type="nucleotide sequence ID" value="NZ_KP899804.1"/>
</dbReference>
<geneLocation type="plasmid" evidence="1">
    <name>pF8475</name>
</geneLocation>
<dbReference type="EMBL" id="KP899805">
    <property type="protein sequence ID" value="AKJ20177.1"/>
    <property type="molecule type" value="Genomic_DNA"/>
</dbReference>
<proteinExistence type="predicted"/>
<dbReference type="Pfam" id="PF11284">
    <property type="entry name" value="DUF3085"/>
    <property type="match status" value="1"/>
</dbReference>
<protein>
    <recommendedName>
        <fullName evidence="3">DUF3085 domain-containing protein</fullName>
    </recommendedName>
</protein>
<keyword evidence="1" id="KW-0614">Plasmid</keyword>
<dbReference type="AlphaFoldDB" id="A0A0G3B561"/>
<dbReference type="EMBL" id="KP899804">
    <property type="protein sequence ID" value="AKJ19982.1"/>
    <property type="molecule type" value="Genomic_DNA"/>
</dbReference>
<reference evidence="1" key="1">
    <citation type="submission" date="2015-03" db="EMBL/GenBank/DDBJ databases">
        <title>Complete genome sequences of four Salmonella Typhimurium IncHI1 plasmids and their characteristics.</title>
        <authorList>
            <person name="Kubasova T."/>
            <person name="Matiasovicova J."/>
            <person name="Cejkova D."/>
            <person name="Sekelova Z."/>
            <person name="Polansky O."/>
            <person name="Medvecky M."/>
            <person name="Rychlik I."/>
            <person name="Juricova H."/>
        </authorList>
    </citation>
    <scope>NUCLEOTIDE SEQUENCE</scope>
    <source>
        <strain evidence="2">109/9</strain>
        <strain evidence="1">F8475</strain>
        <plasmid evidence="2">p109/9</plasmid>
        <plasmid evidence="1">pF8475</plasmid>
    </source>
</reference>
<geneLocation type="plasmid" evidence="2">
    <name>p109/9</name>
</geneLocation>
<name>A0A0G3B561_SALTM</name>